<dbReference type="Gene3D" id="2.60.40.4100">
    <property type="entry name" value="Zona pellucida, ZP-C domain"/>
    <property type="match status" value="1"/>
</dbReference>
<feature type="domain" description="Sushi" evidence="3">
    <location>
        <begin position="8"/>
        <end position="71"/>
    </location>
</feature>
<dbReference type="Proteomes" id="UP000828390">
    <property type="component" value="Unassembled WGS sequence"/>
</dbReference>
<accession>A0A9D3YZ47</accession>
<keyword evidence="2" id="KW-0768">Sushi</keyword>
<reference evidence="4" key="1">
    <citation type="journal article" date="2019" name="bioRxiv">
        <title>The Genome of the Zebra Mussel, Dreissena polymorpha: A Resource for Invasive Species Research.</title>
        <authorList>
            <person name="McCartney M.A."/>
            <person name="Auch B."/>
            <person name="Kono T."/>
            <person name="Mallez S."/>
            <person name="Zhang Y."/>
            <person name="Obille A."/>
            <person name="Becker A."/>
            <person name="Abrahante J.E."/>
            <person name="Garbe J."/>
            <person name="Badalamenti J.P."/>
            <person name="Herman A."/>
            <person name="Mangelson H."/>
            <person name="Liachko I."/>
            <person name="Sullivan S."/>
            <person name="Sone E.D."/>
            <person name="Koren S."/>
            <person name="Silverstein K.A.T."/>
            <person name="Beckman K.B."/>
            <person name="Gohl D.M."/>
        </authorList>
    </citation>
    <scope>NUCLEOTIDE SEQUENCE</scope>
    <source>
        <strain evidence="4">Duluth1</strain>
        <tissue evidence="4">Whole animal</tissue>
    </source>
</reference>
<name>A0A9D3YZ47_DREPO</name>
<dbReference type="SUPFAM" id="SSF57535">
    <property type="entry name" value="Complement control module/SCR domain"/>
    <property type="match status" value="2"/>
</dbReference>
<dbReference type="SMART" id="SM00032">
    <property type="entry name" value="CCP"/>
    <property type="match status" value="2"/>
</dbReference>
<dbReference type="InterPro" id="IPR000436">
    <property type="entry name" value="Sushi_SCR_CCP_dom"/>
</dbReference>
<dbReference type="Gene3D" id="2.10.70.10">
    <property type="entry name" value="Complement Module, domain 1"/>
    <property type="match status" value="2"/>
</dbReference>
<dbReference type="Pfam" id="PF17517">
    <property type="entry name" value="IgGFc_binding"/>
    <property type="match status" value="1"/>
</dbReference>
<organism evidence="4 5">
    <name type="scientific">Dreissena polymorpha</name>
    <name type="common">Zebra mussel</name>
    <name type="synonym">Mytilus polymorpha</name>
    <dbReference type="NCBI Taxonomy" id="45954"/>
    <lineage>
        <taxon>Eukaryota</taxon>
        <taxon>Metazoa</taxon>
        <taxon>Spiralia</taxon>
        <taxon>Lophotrochozoa</taxon>
        <taxon>Mollusca</taxon>
        <taxon>Bivalvia</taxon>
        <taxon>Autobranchia</taxon>
        <taxon>Heteroconchia</taxon>
        <taxon>Euheterodonta</taxon>
        <taxon>Imparidentia</taxon>
        <taxon>Neoheterodontei</taxon>
        <taxon>Myida</taxon>
        <taxon>Dreissenoidea</taxon>
        <taxon>Dreissenidae</taxon>
        <taxon>Dreissena</taxon>
    </lineage>
</organism>
<dbReference type="PROSITE" id="PS50923">
    <property type="entry name" value="SUSHI"/>
    <property type="match status" value="2"/>
</dbReference>
<reference evidence="4" key="2">
    <citation type="submission" date="2020-11" db="EMBL/GenBank/DDBJ databases">
        <authorList>
            <person name="McCartney M.A."/>
            <person name="Auch B."/>
            <person name="Kono T."/>
            <person name="Mallez S."/>
            <person name="Becker A."/>
            <person name="Gohl D.M."/>
            <person name="Silverstein K.A.T."/>
            <person name="Koren S."/>
            <person name="Bechman K.B."/>
            <person name="Herman A."/>
            <person name="Abrahante J.E."/>
            <person name="Garbe J."/>
        </authorList>
    </citation>
    <scope>NUCLEOTIDE SEQUENCE</scope>
    <source>
        <strain evidence="4">Duluth1</strain>
        <tissue evidence="4">Whole animal</tissue>
    </source>
</reference>
<feature type="domain" description="Sushi" evidence="3">
    <location>
        <begin position="74"/>
        <end position="136"/>
    </location>
</feature>
<dbReference type="InterPro" id="IPR055355">
    <property type="entry name" value="ZP-C"/>
</dbReference>
<dbReference type="InterPro" id="IPR035234">
    <property type="entry name" value="IgGFc-bd_N"/>
</dbReference>
<keyword evidence="5" id="KW-1185">Reference proteome</keyword>
<comment type="caution">
    <text evidence="4">The sequence shown here is derived from an EMBL/GenBank/DDBJ whole genome shotgun (WGS) entry which is preliminary data.</text>
</comment>
<dbReference type="OrthoDB" id="10005154at2759"/>
<protein>
    <recommendedName>
        <fullName evidence="3">Sushi domain-containing protein</fullName>
    </recommendedName>
</protein>
<dbReference type="PANTHER" id="PTHR46534">
    <property type="entry name" value="IGGFC_BINDING DOMAIN-CONTAINING PROTEIN"/>
    <property type="match status" value="1"/>
</dbReference>
<dbReference type="Pfam" id="PF00100">
    <property type="entry name" value="Zona_pellucida"/>
    <property type="match status" value="1"/>
</dbReference>
<dbReference type="EMBL" id="JAIWYP010000014">
    <property type="protein sequence ID" value="KAH3707695.1"/>
    <property type="molecule type" value="Genomic_DNA"/>
</dbReference>
<dbReference type="AlphaFoldDB" id="A0A9D3YZ47"/>
<dbReference type="InterPro" id="IPR035976">
    <property type="entry name" value="Sushi/SCR/CCP_sf"/>
</dbReference>
<sequence>MNPFCPTQGCFAPVAVAHAHMDYNSTFYAGGSMVTYTCNPTYELVGPPSITCIQDPAKSVYVWTPGPNCLRKVYECGPLPKITNGKHSDTYNRTVNSTVAYTCDRDFKLIGQETVACVLAINQSTATWTERPSCIPGTLGRQFVFGIPDIYLGRPEYIKMYISSTYASTVFINAPGIGFNQNITTLANTTTAVTIPDSIIATSAGLSNKAVYVATDKPVSAYVMVRNATTSDGFLLLPITAGANEFVVPSYDTVEGSLSEFLVTALEDSQVEVRLRMSTGNITIGGQSYISGQNFSFVMNKLQTYLVQHQHDLTGTHITSSKPVSVVSGNTCTNVPKDITACDFLAEQLLPVRFWQHTYLCANLKTRRNNRFRVLSLMDNNAVNIGGTQVSLNNGDFYEYVSSNDVATAVVSTHPVLVLQFAEGSYADNAIGDPSMITVPSTDNQESEYFYETPTSVSFHYASITIPTDHASGLRMDGNTISRSDEQITTINITMFSIIRVSVVAGKHHIYHVDSSVSFGVIVYGFDTDELYGFPLGLGRYVPTSIKRNKGSILPTTPYHIQTQFFIDPNFQQEIPGNPLSVKTVANVFVKTFVDNVDWKVKMRLHSCYAEQTLDGFNGSYNLINNGCEMDANTHLLSQTAHETRFVFQAFHISGLDQQLYINCDATICDTSDLMSSHQCDQRPDCAKQ</sequence>
<evidence type="ECO:0000259" key="3">
    <source>
        <dbReference type="PROSITE" id="PS50923"/>
    </source>
</evidence>
<dbReference type="InterPro" id="IPR042235">
    <property type="entry name" value="ZP-C_dom"/>
</dbReference>
<dbReference type="InterPro" id="IPR001507">
    <property type="entry name" value="ZP_dom"/>
</dbReference>
<evidence type="ECO:0000313" key="5">
    <source>
        <dbReference type="Proteomes" id="UP000828390"/>
    </source>
</evidence>
<dbReference type="PANTHER" id="PTHR46534:SF1">
    <property type="entry name" value="IGGFC-BINDING PROTEIN N-TERMINAL DOMAIN-CONTAINING PROTEIN"/>
    <property type="match status" value="1"/>
</dbReference>
<dbReference type="CDD" id="cd00033">
    <property type="entry name" value="CCP"/>
    <property type="match status" value="2"/>
</dbReference>
<evidence type="ECO:0000256" key="1">
    <source>
        <dbReference type="ARBA" id="ARBA00023157"/>
    </source>
</evidence>
<evidence type="ECO:0000313" key="4">
    <source>
        <dbReference type="EMBL" id="KAH3707695.1"/>
    </source>
</evidence>
<comment type="caution">
    <text evidence="2">Lacks conserved residue(s) required for the propagation of feature annotation.</text>
</comment>
<proteinExistence type="predicted"/>
<gene>
    <name evidence="4" type="ORF">DPMN_067106</name>
</gene>
<dbReference type="SMART" id="SM00241">
    <property type="entry name" value="ZP"/>
    <property type="match status" value="1"/>
</dbReference>
<evidence type="ECO:0000256" key="2">
    <source>
        <dbReference type="PROSITE-ProRule" id="PRU00302"/>
    </source>
</evidence>
<keyword evidence="1" id="KW-1015">Disulfide bond</keyword>
<dbReference type="Pfam" id="PF00084">
    <property type="entry name" value="Sushi"/>
    <property type="match status" value="2"/>
</dbReference>